<feature type="domain" description="PH" evidence="6">
    <location>
        <begin position="805"/>
        <end position="907"/>
    </location>
</feature>
<dbReference type="PANTHER" id="PTHR21630">
    <property type="entry name" value="VEPH-A/MELTED"/>
    <property type="match status" value="1"/>
</dbReference>
<evidence type="ECO:0000256" key="2">
    <source>
        <dbReference type="ARBA" id="ARBA00010187"/>
    </source>
</evidence>
<feature type="region of interest" description="Disordered" evidence="5">
    <location>
        <begin position="910"/>
        <end position="933"/>
    </location>
</feature>
<dbReference type="PANTHER" id="PTHR21630:SF10">
    <property type="entry name" value="VENTRICULAR ZONE-EXPRESSED PH DOMAIN-CONTAINING PROTEIN HOMOLOG 1"/>
    <property type="match status" value="1"/>
</dbReference>
<dbReference type="Gene3D" id="2.30.29.30">
    <property type="entry name" value="Pleckstrin-homology domain (PH domain)/Phosphotyrosine-binding domain (PTB)"/>
    <property type="match status" value="1"/>
</dbReference>
<evidence type="ECO:0000313" key="8">
    <source>
        <dbReference type="RefSeq" id="XP_022085580.1"/>
    </source>
</evidence>
<feature type="region of interest" description="Disordered" evidence="5">
    <location>
        <begin position="551"/>
        <end position="587"/>
    </location>
</feature>
<feature type="compositionally biased region" description="Polar residues" evidence="5">
    <location>
        <begin position="382"/>
        <end position="396"/>
    </location>
</feature>
<protein>
    <submittedName>
        <fullName evidence="8 9">Ventricular zone-expressed PH domain-containing protein 1-like isoform X1</fullName>
    </submittedName>
</protein>
<evidence type="ECO:0000256" key="5">
    <source>
        <dbReference type="SAM" id="MobiDB-lite"/>
    </source>
</evidence>
<comment type="subcellular location">
    <subcellularLocation>
        <location evidence="1">Cell membrane</location>
        <topology evidence="1">Peripheral membrane protein</topology>
        <orientation evidence="1">Cytoplasmic side</orientation>
    </subcellularLocation>
</comment>
<evidence type="ECO:0000313" key="7">
    <source>
        <dbReference type="Proteomes" id="UP000694845"/>
    </source>
</evidence>
<dbReference type="CTD" id="79674"/>
<proteinExistence type="inferred from homology"/>
<keyword evidence="3" id="KW-1003">Cell membrane</keyword>
<evidence type="ECO:0000313" key="10">
    <source>
        <dbReference type="RefSeq" id="XP_022085582.1"/>
    </source>
</evidence>
<evidence type="ECO:0000256" key="3">
    <source>
        <dbReference type="ARBA" id="ARBA00022475"/>
    </source>
</evidence>
<dbReference type="RefSeq" id="XP_022085582.1">
    <property type="nucleotide sequence ID" value="XM_022229890.1"/>
</dbReference>
<dbReference type="SUPFAM" id="SSF50729">
    <property type="entry name" value="PH domain-like"/>
    <property type="match status" value="1"/>
</dbReference>
<feature type="compositionally biased region" description="Basic and acidic residues" evidence="5">
    <location>
        <begin position="411"/>
        <end position="421"/>
    </location>
</feature>
<evidence type="ECO:0000259" key="6">
    <source>
        <dbReference type="PROSITE" id="PS50003"/>
    </source>
</evidence>
<feature type="region of interest" description="Disordered" evidence="5">
    <location>
        <begin position="604"/>
        <end position="628"/>
    </location>
</feature>
<dbReference type="GO" id="GO:0005886">
    <property type="term" value="C:plasma membrane"/>
    <property type="evidence" value="ECO:0007669"/>
    <property type="project" value="UniProtKB-SubCell"/>
</dbReference>
<dbReference type="RefSeq" id="XP_022085580.1">
    <property type="nucleotide sequence ID" value="XM_022229888.1"/>
</dbReference>
<dbReference type="Proteomes" id="UP000694845">
    <property type="component" value="Unplaced"/>
</dbReference>
<feature type="compositionally biased region" description="Low complexity" evidence="5">
    <location>
        <begin position="397"/>
        <end position="410"/>
    </location>
</feature>
<evidence type="ECO:0000313" key="9">
    <source>
        <dbReference type="RefSeq" id="XP_022085581.1"/>
    </source>
</evidence>
<dbReference type="OMA" id="WIRIMLL"/>
<accession>A0A8B7XZ98</accession>
<dbReference type="GO" id="GO:0009966">
    <property type="term" value="P:regulation of signal transduction"/>
    <property type="evidence" value="ECO:0007669"/>
    <property type="project" value="TreeGrafter"/>
</dbReference>
<dbReference type="AlphaFoldDB" id="A0A8B7XZ98"/>
<evidence type="ECO:0000256" key="1">
    <source>
        <dbReference type="ARBA" id="ARBA00004413"/>
    </source>
</evidence>
<keyword evidence="7" id="KW-1185">Reference proteome</keyword>
<sequence>MHKLFALILSQRDLSRAGDLFSIPDADIVDDLSEALGHIKTISSLPDYLENHNDQAVVEICITRVTTAIRDTGTIEQHAPALVLLWRSCLQHNLKPLARDEDPPHAKIASDIMSCLFMQNYSKYSVMKIVLPVAVQFLKHENREISRNMSSYLALAAIDNASLLALHCDDIIDSIIRGNRSLARILPQVYLEKPGPINANINELLYTLPRCDDTEKAHLLQLVSLVAKQHPKLLLGHVSLLVHCLAIPNSSQTVLAALVDLVSLDARPFASCLRDLEDAISRQPSLLSMALKIFGAVGRLNQVSGKECMAFLVEQLSIIDQTSLPAVLIEIKSIADQHTGLLGTHIAEISLQGESPSMAARMIIQQLQQDMTYSEKEAPSEDVTSTPDESQQSAKVSSSPLTPSKSMSMSEMHRMGVEPERRMHYRKGKASNRGSVDHLLSSVQKLTTSTSSAALMPSEKPGSMKDLESLKQIKLRSQSHSEAVQLTDSRTCLQMASSTLTKTKGKSSAPPSSSQKSDVQRRINNKEGAAGGIKGNQQEETSRPSSLIINSGANSRLVGNGQNGGSGGMHISEGGQPGLEGSGSDSVRTSLVDGIRQMPLEGIRAGFEGPRGPTPLETAKASSSLRSAGGNRDSFLQQYLSKRQKEIISYMDSIKKRIPVPDECSVRENSGRNPVGRLDFYCQKRGQHCLYSSAPFMVETKEIQPWIHLKFLQLQATSPTPVSLDDRAVQSLRKNWERQKTVGGTMTFLKLITQNFPPSKVQQALTAVLKKGSFYDLFTYNSQLSVWNCFICNNPNKFDLVSGGQPLIEGQLKEKKVRFKLFKRWRTRYFTLAGEQLYTKSNSQSKPVLPIELSKVQGVKTVHAGRRHERSIPRAFEIFTADKTYVFKTRDGKGAEQWVQCLTLAVRKASRKRGANGGETSGDAVPTSTNSRR</sequence>
<gene>
    <name evidence="8 9 10" type="primary">LOC110976535</name>
</gene>
<dbReference type="InterPro" id="IPR039888">
    <property type="entry name" value="Melted-like"/>
</dbReference>
<dbReference type="GeneID" id="110976535"/>
<dbReference type="PROSITE" id="PS50003">
    <property type="entry name" value="PH_DOMAIN"/>
    <property type="match status" value="1"/>
</dbReference>
<feature type="region of interest" description="Disordered" evidence="5">
    <location>
        <begin position="371"/>
        <end position="421"/>
    </location>
</feature>
<dbReference type="GO" id="GO:0010314">
    <property type="term" value="F:phosphatidylinositol-5-phosphate binding"/>
    <property type="evidence" value="ECO:0007669"/>
    <property type="project" value="TreeGrafter"/>
</dbReference>
<dbReference type="InterPro" id="IPR016024">
    <property type="entry name" value="ARM-type_fold"/>
</dbReference>
<dbReference type="Pfam" id="PF00169">
    <property type="entry name" value="PH"/>
    <property type="match status" value="1"/>
</dbReference>
<feature type="compositionally biased region" description="Low complexity" evidence="5">
    <location>
        <begin position="499"/>
        <end position="517"/>
    </location>
</feature>
<dbReference type="OrthoDB" id="5869902at2759"/>
<organism evidence="7 10">
    <name type="scientific">Acanthaster planci</name>
    <name type="common">Crown-of-thorns starfish</name>
    <dbReference type="NCBI Taxonomy" id="133434"/>
    <lineage>
        <taxon>Eukaryota</taxon>
        <taxon>Metazoa</taxon>
        <taxon>Echinodermata</taxon>
        <taxon>Eleutherozoa</taxon>
        <taxon>Asterozoa</taxon>
        <taxon>Asteroidea</taxon>
        <taxon>Valvatacea</taxon>
        <taxon>Valvatida</taxon>
        <taxon>Acanthasteridae</taxon>
        <taxon>Acanthaster</taxon>
    </lineage>
</organism>
<dbReference type="InterPro" id="IPR001849">
    <property type="entry name" value="PH_domain"/>
</dbReference>
<dbReference type="SUPFAM" id="SSF48371">
    <property type="entry name" value="ARM repeat"/>
    <property type="match status" value="1"/>
</dbReference>
<keyword evidence="4" id="KW-0472">Membrane</keyword>
<dbReference type="KEGG" id="aplc:110976535"/>
<evidence type="ECO:0000256" key="4">
    <source>
        <dbReference type="ARBA" id="ARBA00023136"/>
    </source>
</evidence>
<name>A0A8B7XZ98_ACAPL</name>
<feature type="region of interest" description="Disordered" evidence="5">
    <location>
        <begin position="499"/>
        <end position="521"/>
    </location>
</feature>
<dbReference type="SMART" id="SM00233">
    <property type="entry name" value="PH"/>
    <property type="match status" value="1"/>
</dbReference>
<dbReference type="RefSeq" id="XP_022085581.1">
    <property type="nucleotide sequence ID" value="XM_022229889.1"/>
</dbReference>
<comment type="similarity">
    <text evidence="2">Belongs to the MELT/VEPH family.</text>
</comment>
<reference evidence="8 9" key="1">
    <citation type="submission" date="2025-04" db="UniProtKB">
        <authorList>
            <consortium name="RefSeq"/>
        </authorList>
    </citation>
    <scope>IDENTIFICATION</scope>
</reference>
<dbReference type="InterPro" id="IPR011993">
    <property type="entry name" value="PH-like_dom_sf"/>
</dbReference>